<evidence type="ECO:0000256" key="1">
    <source>
        <dbReference type="ARBA" id="ARBA00022475"/>
    </source>
</evidence>
<dbReference type="Gene3D" id="3.30.160.60">
    <property type="entry name" value="Classic Zinc Finger"/>
    <property type="match status" value="1"/>
</dbReference>
<dbReference type="EMBL" id="LUKE01000001">
    <property type="protein sequence ID" value="KYG66846.1"/>
    <property type="molecule type" value="Genomic_DNA"/>
</dbReference>
<reference evidence="9 10" key="1">
    <citation type="submission" date="2016-03" db="EMBL/GenBank/DDBJ databases">
        <authorList>
            <person name="Ploux O."/>
        </authorList>
    </citation>
    <scope>NUCLEOTIDE SEQUENCE [LARGE SCALE GENOMIC DNA]</scope>
    <source>
        <strain evidence="9 10">R0</strain>
    </source>
</reference>
<evidence type="ECO:0000313" key="9">
    <source>
        <dbReference type="EMBL" id="KYG66846.1"/>
    </source>
</evidence>
<dbReference type="GO" id="GO:0005886">
    <property type="term" value="C:plasma membrane"/>
    <property type="evidence" value="ECO:0007669"/>
    <property type="project" value="UniProtKB-UniRule"/>
</dbReference>
<evidence type="ECO:0000256" key="7">
    <source>
        <dbReference type="HAMAP-Rule" id="MF_02065"/>
    </source>
</evidence>
<keyword evidence="6 7" id="KW-0961">Cell wall biogenesis/degradation</keyword>
<evidence type="ECO:0000313" key="10">
    <source>
        <dbReference type="Proteomes" id="UP000075320"/>
    </source>
</evidence>
<organism evidence="9 10">
    <name type="scientific">Bdellovibrio bacteriovorus</name>
    <dbReference type="NCBI Taxonomy" id="959"/>
    <lineage>
        <taxon>Bacteria</taxon>
        <taxon>Pseudomonadati</taxon>
        <taxon>Bdellovibrionota</taxon>
        <taxon>Bdellovibrionia</taxon>
        <taxon>Bdellovibrionales</taxon>
        <taxon>Pseudobdellovibrionaceae</taxon>
        <taxon>Bdellovibrio</taxon>
    </lineage>
</organism>
<dbReference type="Gene3D" id="3.30.1490.480">
    <property type="entry name" value="Endolytic murein transglycosylase"/>
    <property type="match status" value="1"/>
</dbReference>
<dbReference type="GO" id="GO:0071555">
    <property type="term" value="P:cell wall organization"/>
    <property type="evidence" value="ECO:0007669"/>
    <property type="project" value="UniProtKB-KW"/>
</dbReference>
<keyword evidence="4 7" id="KW-0472">Membrane</keyword>
<dbReference type="PANTHER" id="PTHR30518">
    <property type="entry name" value="ENDOLYTIC MUREIN TRANSGLYCOSYLASE"/>
    <property type="match status" value="1"/>
</dbReference>
<dbReference type="NCBIfam" id="TIGR00247">
    <property type="entry name" value="endolytic transglycosylase MltG"/>
    <property type="match status" value="1"/>
</dbReference>
<protein>
    <recommendedName>
        <fullName evidence="7">Endolytic murein transglycosylase</fullName>
        <ecNumber evidence="7">4.2.2.29</ecNumber>
    </recommendedName>
    <alternativeName>
        <fullName evidence="7">Peptidoglycan lytic transglycosylase</fullName>
    </alternativeName>
    <alternativeName>
        <fullName evidence="7">Peptidoglycan polymerization terminase</fullName>
    </alternativeName>
</protein>
<evidence type="ECO:0000256" key="5">
    <source>
        <dbReference type="ARBA" id="ARBA00023239"/>
    </source>
</evidence>
<dbReference type="PANTHER" id="PTHR30518:SF2">
    <property type="entry name" value="ENDOLYTIC MUREIN TRANSGLYCOSYLASE"/>
    <property type="match status" value="1"/>
</dbReference>
<sequence length="362" mass="40686">MKKTYVVLLLAVVALIAALGGGFAFLSYQFLSSRPSDVAQDVVYEVSPGKGFNSIAAELEQKGLIRNALFFTAYARIRGDRSKVKVGEYLLRTNMVPSEVLNTITSGKSIARSFTVSEGLSIYEISELYQKEGFGTAEDFMRWVRDPQFIKSLLGESQISLEGYLFPETYMLTKYTDTKTLITNMVRRFLYVYNEVISQAEVQGWTRHQVVTLASIIEKETGAPEERPTISSVFHNRLAKRMRLQTDPTVIYGKADLSGKIEINITRADLTTPTRYNTYVIYGLPPGPIANPGKEALLAAVKPATSSYLFFVSQNDGTHIFSEDYAGHNKAVQRFQLDRKAREGKSWRDLQNRKQVPTVPKK</sequence>
<dbReference type="EC" id="4.2.2.29" evidence="7"/>
<dbReference type="OrthoDB" id="5288753at2"/>
<dbReference type="Pfam" id="PF02618">
    <property type="entry name" value="YceG"/>
    <property type="match status" value="1"/>
</dbReference>
<keyword evidence="3 7" id="KW-1133">Transmembrane helix</keyword>
<dbReference type="CDD" id="cd08010">
    <property type="entry name" value="MltG_like"/>
    <property type="match status" value="1"/>
</dbReference>
<evidence type="ECO:0000256" key="3">
    <source>
        <dbReference type="ARBA" id="ARBA00022989"/>
    </source>
</evidence>
<keyword evidence="2 7" id="KW-0812">Transmembrane</keyword>
<dbReference type="GO" id="GO:0009252">
    <property type="term" value="P:peptidoglycan biosynthetic process"/>
    <property type="evidence" value="ECO:0007669"/>
    <property type="project" value="UniProtKB-UniRule"/>
</dbReference>
<feature type="compositionally biased region" description="Basic and acidic residues" evidence="8">
    <location>
        <begin position="341"/>
        <end position="352"/>
    </location>
</feature>
<comment type="similarity">
    <text evidence="7">Belongs to the transglycosylase MltG family.</text>
</comment>
<name>A0A150WR43_BDEBC</name>
<dbReference type="GO" id="GO:0008932">
    <property type="term" value="F:lytic endotransglycosylase activity"/>
    <property type="evidence" value="ECO:0007669"/>
    <property type="project" value="UniProtKB-UniRule"/>
</dbReference>
<keyword evidence="1 7" id="KW-1003">Cell membrane</keyword>
<evidence type="ECO:0000256" key="2">
    <source>
        <dbReference type="ARBA" id="ARBA00022692"/>
    </source>
</evidence>
<dbReference type="InterPro" id="IPR003770">
    <property type="entry name" value="MLTG-like"/>
</dbReference>
<accession>A0A150WR43</accession>
<dbReference type="AlphaFoldDB" id="A0A150WR43"/>
<comment type="function">
    <text evidence="7">Functions as a peptidoglycan terminase that cleaves nascent peptidoglycan strands endolytically to terminate their elongation.</text>
</comment>
<feature type="region of interest" description="Disordered" evidence="8">
    <location>
        <begin position="341"/>
        <end position="362"/>
    </location>
</feature>
<evidence type="ECO:0000256" key="4">
    <source>
        <dbReference type="ARBA" id="ARBA00023136"/>
    </source>
</evidence>
<dbReference type="HAMAP" id="MF_02065">
    <property type="entry name" value="MltG"/>
    <property type="match status" value="1"/>
</dbReference>
<evidence type="ECO:0000256" key="6">
    <source>
        <dbReference type="ARBA" id="ARBA00023316"/>
    </source>
</evidence>
<feature type="site" description="Important for catalytic activity" evidence="7">
    <location>
        <position position="220"/>
    </location>
</feature>
<comment type="catalytic activity">
    <reaction evidence="7">
        <text>a peptidoglycan chain = a peptidoglycan chain with N-acetyl-1,6-anhydromuramyl-[peptide] at the reducing end + a peptidoglycan chain with N-acetylglucosamine at the non-reducing end.</text>
        <dbReference type="EC" id="4.2.2.29"/>
    </reaction>
</comment>
<evidence type="ECO:0000256" key="8">
    <source>
        <dbReference type="SAM" id="MobiDB-lite"/>
    </source>
</evidence>
<gene>
    <name evidence="7" type="primary">mltG</name>
    <name evidence="9" type="ORF">AZI86_07365</name>
</gene>
<dbReference type="Proteomes" id="UP000075320">
    <property type="component" value="Unassembled WGS sequence"/>
</dbReference>
<dbReference type="RefSeq" id="WP_061834424.1">
    <property type="nucleotide sequence ID" value="NZ_LUKE01000001.1"/>
</dbReference>
<keyword evidence="5 7" id="KW-0456">Lyase</keyword>
<keyword evidence="10" id="KW-1185">Reference proteome</keyword>
<comment type="caution">
    <text evidence="9">The sequence shown here is derived from an EMBL/GenBank/DDBJ whole genome shotgun (WGS) entry which is preliminary data.</text>
</comment>
<proteinExistence type="inferred from homology"/>